<organism evidence="2">
    <name type="scientific">uncultured Caudovirales phage</name>
    <dbReference type="NCBI Taxonomy" id="2100421"/>
    <lineage>
        <taxon>Viruses</taxon>
        <taxon>Duplodnaviria</taxon>
        <taxon>Heunggongvirae</taxon>
        <taxon>Uroviricota</taxon>
        <taxon>Caudoviricetes</taxon>
        <taxon>Peduoviridae</taxon>
        <taxon>Maltschvirus</taxon>
        <taxon>Maltschvirus maltsch</taxon>
    </lineage>
</organism>
<dbReference type="InterPro" id="IPR013830">
    <property type="entry name" value="SGNH_hydro"/>
</dbReference>
<dbReference type="InterPro" id="IPR051532">
    <property type="entry name" value="Ester_Hydrolysis_Enzymes"/>
</dbReference>
<dbReference type="Pfam" id="PF13472">
    <property type="entry name" value="Lipase_GDSL_2"/>
    <property type="match status" value="1"/>
</dbReference>
<feature type="domain" description="SGNH hydrolase-type esterase" evidence="1">
    <location>
        <begin position="502"/>
        <end position="697"/>
    </location>
</feature>
<dbReference type="InterPro" id="IPR036514">
    <property type="entry name" value="SGNH_hydro_sf"/>
</dbReference>
<dbReference type="GO" id="GO:0016787">
    <property type="term" value="F:hydrolase activity"/>
    <property type="evidence" value="ECO:0007669"/>
    <property type="project" value="UniProtKB-KW"/>
</dbReference>
<accession>A0A2H4JFN3</accession>
<name>A0A2H4JFN3_9CAUD</name>
<sequence length="709" mass="79319">MENAPHLTEEDLLYEGVPKINKAIDNANEARNIASKAEMNVIDVANDMLEDLGTEVQAFNYDDEVNLITSNSVKNNKGATVTSVKNSEEQPFSYDLLKQYLRIIIQYQSVDSGLAAHFVTNPLAVDSSKKQIGGFWVRKSDLDSLLTSGINFFVSAIGFNSNKQWSGVPDSVLSFEIPPNLINTGYTLTRNNPSQNATLKVKAKVGDWVYFEIKHNIVPNFPYWSIFIGTRRTNTNILGSLKLDIMNLTLVNAKNLISPFGVYSIFENYKIRKQELDSNIFTSQRKILNAIYKEHNLLTSKLPGRNQTNEFIVNDETKPFDKELVPTILRMNYSFSGATNAYIEYKPKQYEDGKTPTASVWLRKSQVNSLENMNLQFWLCNTDKNGGWAGVSGATAFVQLMPSDFYRGFKTGATNATESFTLSLEVKYEVDDWVYVEWEMTDQPGYKYNWTPLLAIQGVINGNYSGTLDLMNYRAINTEFGLAPLVVNNVAKSKWVGKKWGVIGDSITEKNFRTNENYHDYIAYKINCIVYNYGVSGTGWRTSNSAGTGRPIHERIGAMDPTLDLITVLAGINDWIQTGMPLVIGEFGDTDPSVSLYGAIDNTLKQLIAKYPTKTIAVFTPLPSGDAFNGPNSSGIYLEQVVDAIIKVANKYSIPVLDLYRKSSLFPWNDTANEHYFKAVGQASGDRLHLNDAGHQRIADIILAFLNSL</sequence>
<proteinExistence type="predicted"/>
<dbReference type="EMBL" id="MF417933">
    <property type="protein sequence ID" value="ASN71796.1"/>
    <property type="molecule type" value="Genomic_DNA"/>
</dbReference>
<dbReference type="SUPFAM" id="SSF52266">
    <property type="entry name" value="SGNH hydrolase"/>
    <property type="match status" value="1"/>
</dbReference>
<dbReference type="CDD" id="cd00229">
    <property type="entry name" value="SGNH_hydrolase"/>
    <property type="match status" value="1"/>
</dbReference>
<evidence type="ECO:0000259" key="1">
    <source>
        <dbReference type="Pfam" id="PF13472"/>
    </source>
</evidence>
<evidence type="ECO:0000313" key="2">
    <source>
        <dbReference type="EMBL" id="ASN71796.1"/>
    </source>
</evidence>
<protein>
    <submittedName>
        <fullName evidence="2">Putative lipase/acylhydrolase domain-containingprotein</fullName>
    </submittedName>
</protein>
<reference evidence="2" key="1">
    <citation type="submission" date="2017-06" db="EMBL/GenBank/DDBJ databases">
        <title>Novel phages from South African skin metaviromes.</title>
        <authorList>
            <person name="van Zyl L.J."/>
            <person name="Abrahams Y."/>
            <person name="Stander E.A."/>
            <person name="Kirby B.M."/>
            <person name="Clavaud C."/>
            <person name="Farcet C."/>
            <person name="Breton L."/>
            <person name="Trindade M.I."/>
        </authorList>
    </citation>
    <scope>NUCLEOTIDE SEQUENCE</scope>
</reference>
<dbReference type="PANTHER" id="PTHR30383">
    <property type="entry name" value="THIOESTERASE 1/PROTEASE 1/LYSOPHOSPHOLIPASE L1"/>
    <property type="match status" value="1"/>
</dbReference>
<dbReference type="Gene3D" id="3.40.50.1110">
    <property type="entry name" value="SGNH hydrolase"/>
    <property type="match status" value="1"/>
</dbReference>
<keyword evidence="2" id="KW-0378">Hydrolase</keyword>
<gene>
    <name evidence="2" type="ORF">7S4_10</name>
</gene>